<dbReference type="EMBL" id="PGCI01000114">
    <property type="protein sequence ID" value="PLW39536.1"/>
    <property type="molecule type" value="Genomic_DNA"/>
</dbReference>
<organism evidence="2 5">
    <name type="scientific">Puccinia coronata f. sp. avenae</name>
    <dbReference type="NCBI Taxonomy" id="200324"/>
    <lineage>
        <taxon>Eukaryota</taxon>
        <taxon>Fungi</taxon>
        <taxon>Dikarya</taxon>
        <taxon>Basidiomycota</taxon>
        <taxon>Pucciniomycotina</taxon>
        <taxon>Pucciniomycetes</taxon>
        <taxon>Pucciniales</taxon>
        <taxon>Pucciniaceae</taxon>
        <taxon>Puccinia</taxon>
    </lineage>
</organism>
<comment type="caution">
    <text evidence="2">The sequence shown here is derived from an EMBL/GenBank/DDBJ whole genome shotgun (WGS) entry which is preliminary data.</text>
</comment>
<dbReference type="Proteomes" id="UP000235388">
    <property type="component" value="Unassembled WGS sequence"/>
</dbReference>
<sequence>MRAESGWLYSRASTPVGPLELHRSSLSRYLSHDEYTDPKPSELFMIRAGEMDGIIGDEDPTKRIAPVVDCQLLNGNMQVIRSTKHHRCVREAGGRCESGGHGVPCDSWPTATTA</sequence>
<evidence type="ECO:0000256" key="1">
    <source>
        <dbReference type="SAM" id="MobiDB-lite"/>
    </source>
</evidence>
<dbReference type="AlphaFoldDB" id="A0A2N5UPH3"/>
<protein>
    <submittedName>
        <fullName evidence="2">Uncharacterized protein</fullName>
    </submittedName>
</protein>
<evidence type="ECO:0000313" key="5">
    <source>
        <dbReference type="Proteomes" id="UP000235392"/>
    </source>
</evidence>
<dbReference type="Proteomes" id="UP000235392">
    <property type="component" value="Unassembled WGS sequence"/>
</dbReference>
<evidence type="ECO:0000313" key="2">
    <source>
        <dbReference type="EMBL" id="PLW39536.1"/>
    </source>
</evidence>
<feature type="region of interest" description="Disordered" evidence="1">
    <location>
        <begin position="92"/>
        <end position="114"/>
    </location>
</feature>
<reference evidence="4 5" key="1">
    <citation type="submission" date="2017-11" db="EMBL/GenBank/DDBJ databases">
        <title>De novo assembly and phasing of dikaryotic genomes from two isolates of Puccinia coronata f. sp. avenae, the causal agent of oat crown rust.</title>
        <authorList>
            <person name="Miller M.E."/>
            <person name="Zhang Y."/>
            <person name="Omidvar V."/>
            <person name="Sperschneider J."/>
            <person name="Schwessinger B."/>
            <person name="Raley C."/>
            <person name="Palmer J.M."/>
            <person name="Garnica D."/>
            <person name="Upadhyaya N."/>
            <person name="Rathjen J."/>
            <person name="Taylor J.M."/>
            <person name="Park R.F."/>
            <person name="Dodds P.N."/>
            <person name="Hirsch C.D."/>
            <person name="Kianian S.F."/>
            <person name="Figueroa M."/>
        </authorList>
    </citation>
    <scope>NUCLEOTIDE SEQUENCE [LARGE SCALE GENOMIC DNA]</scope>
    <source>
        <strain evidence="3">12NC29</strain>
        <strain evidence="2">12SD80</strain>
    </source>
</reference>
<name>A0A2N5UPH3_9BASI</name>
<evidence type="ECO:0000313" key="3">
    <source>
        <dbReference type="EMBL" id="PLW53711.1"/>
    </source>
</evidence>
<evidence type="ECO:0000313" key="4">
    <source>
        <dbReference type="Proteomes" id="UP000235388"/>
    </source>
</evidence>
<gene>
    <name evidence="3" type="ORF">PCANC_04480</name>
    <name evidence="2" type="ORF">PCASD_07679</name>
</gene>
<accession>A0A2N5UPH3</accession>
<proteinExistence type="predicted"/>
<dbReference type="EMBL" id="PGCJ01000057">
    <property type="protein sequence ID" value="PLW53711.1"/>
    <property type="molecule type" value="Genomic_DNA"/>
</dbReference>
<keyword evidence="4" id="KW-1185">Reference proteome</keyword>